<dbReference type="InterPro" id="IPR051404">
    <property type="entry name" value="TA_system_antitoxin"/>
</dbReference>
<organism evidence="1 2">
    <name type="scientific">Methylomonas subterranea</name>
    <dbReference type="NCBI Taxonomy" id="2952225"/>
    <lineage>
        <taxon>Bacteria</taxon>
        <taxon>Pseudomonadati</taxon>
        <taxon>Pseudomonadota</taxon>
        <taxon>Gammaproteobacteria</taxon>
        <taxon>Methylococcales</taxon>
        <taxon>Methylococcaceae</taxon>
        <taxon>Methylomonas</taxon>
    </lineage>
</organism>
<dbReference type="PANTHER" id="PTHR34504">
    <property type="entry name" value="ANTITOXIN HICB"/>
    <property type="match status" value="1"/>
</dbReference>
<evidence type="ECO:0000313" key="1">
    <source>
        <dbReference type="EMBL" id="MCQ8106032.1"/>
    </source>
</evidence>
<gene>
    <name evidence="1" type="ORF">NP590_18125</name>
</gene>
<proteinExistence type="predicted"/>
<dbReference type="SUPFAM" id="SSF143100">
    <property type="entry name" value="TTHA1013/TTHA0281-like"/>
    <property type="match status" value="1"/>
</dbReference>
<reference evidence="1 2" key="1">
    <citation type="submission" date="2022-07" db="EMBL/GenBank/DDBJ databases">
        <title>Methylomonas rivi sp. nov., Methylomonas rosea sp. nov., Methylomonas aureus sp. nov. and Methylomonas subterranea sp. nov., four novel methanotrophs isolated from a freshwater creek and the deep terrestrial subsurface.</title>
        <authorList>
            <person name="Abin C."/>
            <person name="Sankaranarayanan K."/>
            <person name="Garner C."/>
            <person name="Sindelar R."/>
            <person name="Kotary K."/>
            <person name="Garner R."/>
            <person name="Barclay S."/>
            <person name="Lawson P."/>
            <person name="Krumholz L."/>
        </authorList>
    </citation>
    <scope>NUCLEOTIDE SEQUENCE [LARGE SCALE GENOMIC DNA]</scope>
    <source>
        <strain evidence="1 2">SURF-2</strain>
    </source>
</reference>
<sequence length="129" mass="14228">MSVTLKVKNRAGTVACWTGVGSKDAAVEEPYTQLHYFYLPGRSPGLHEGYSIDIQRAYSNMKTYTAIIEKCRDTGLYVGFIPGFAGAYSQAESLDELNQNLREVIEMLLEDGEPILEAEFVGTQNVVVA</sequence>
<dbReference type="InterPro" id="IPR049389">
    <property type="entry name" value="TTHA0281-like"/>
</dbReference>
<dbReference type="Gene3D" id="3.30.160.250">
    <property type="match status" value="1"/>
</dbReference>
<dbReference type="Proteomes" id="UP001524499">
    <property type="component" value="Unassembled WGS sequence"/>
</dbReference>
<protein>
    <submittedName>
        <fullName evidence="1">Type II toxin-antitoxin system HicB family antitoxin</fullName>
    </submittedName>
</protein>
<accession>A0ABT1TKM9</accession>
<evidence type="ECO:0000313" key="2">
    <source>
        <dbReference type="Proteomes" id="UP001524499"/>
    </source>
</evidence>
<dbReference type="EMBL" id="JANIBJ010000045">
    <property type="protein sequence ID" value="MCQ8106032.1"/>
    <property type="molecule type" value="Genomic_DNA"/>
</dbReference>
<dbReference type="Pfam" id="PF21748">
    <property type="entry name" value="UPF0150"/>
    <property type="match status" value="1"/>
</dbReference>
<comment type="caution">
    <text evidence="1">The sequence shown here is derived from an EMBL/GenBank/DDBJ whole genome shotgun (WGS) entry which is preliminary data.</text>
</comment>
<dbReference type="InterPro" id="IPR035069">
    <property type="entry name" value="TTHA1013/TTHA0281-like"/>
</dbReference>
<keyword evidence="2" id="KW-1185">Reference proteome</keyword>
<dbReference type="RefSeq" id="WP_256604084.1">
    <property type="nucleotide sequence ID" value="NZ_JANIBJ010000045.1"/>
</dbReference>
<name>A0ABT1TKM9_9GAMM</name>
<dbReference type="PANTHER" id="PTHR34504:SF4">
    <property type="entry name" value="ANTITOXIN HICB"/>
    <property type="match status" value="1"/>
</dbReference>